<feature type="region of interest" description="Disordered" evidence="1">
    <location>
        <begin position="1"/>
        <end position="23"/>
    </location>
</feature>
<evidence type="ECO:0000313" key="2">
    <source>
        <dbReference type="EMBL" id="KNZ63305.1"/>
    </source>
</evidence>
<evidence type="ECO:0000313" key="3">
    <source>
        <dbReference type="Proteomes" id="UP000037035"/>
    </source>
</evidence>
<keyword evidence="3" id="KW-1185">Reference proteome</keyword>
<dbReference type="VEuPathDB" id="FungiDB:VP01_1161g5"/>
<dbReference type="AlphaFoldDB" id="A0A0L6VSY2"/>
<feature type="compositionally biased region" description="Polar residues" evidence="1">
    <location>
        <begin position="8"/>
        <end position="21"/>
    </location>
</feature>
<feature type="region of interest" description="Disordered" evidence="1">
    <location>
        <begin position="267"/>
        <end position="295"/>
    </location>
</feature>
<proteinExistence type="predicted"/>
<dbReference type="EMBL" id="LAVV01001799">
    <property type="protein sequence ID" value="KNZ63305.1"/>
    <property type="molecule type" value="Genomic_DNA"/>
</dbReference>
<feature type="region of interest" description="Disordered" evidence="1">
    <location>
        <begin position="612"/>
        <end position="641"/>
    </location>
</feature>
<sequence>MLNFRSWGFNTRHQHPQQGSCNDEEISVLDDRKWDPRKTASLSEASQPLTLAARPDALAGITRVSAWCAPPSTVQSISRYLPKFTSSPGFRRLPCSSQKARQLVGNSKALPESGAPPKSTRIPHSHQPKLSLSIGFSCMSDNNGEQLSSAFASEPEISKYLSSEPSHRLSQSFSRSSSCLRSNAVSSGHESTADDGAEILSLACLLPTLPLGSPSLTCTASLHSKKDTTDYDADANFPDGSSSIADSRAGFPRSNPSLSSLTATPSFEGFGTPSPPREIHDSPIGSGKASLPVWPQDHDPGIHLSQPLYPPTYPAGLPTNSQPSIFEYHLPPGAHEDEIIQDPYRPDRSRKLRLSHALQFPSSGQLDKGAAFHHSQGHLRCHTSIEPRLSFVSGFRSSGTNSSRALSSSYFTSELHLHSMEADLNEMSSHFAATTRYANSSPSQPSQLFHSTRWEARSTSKPRSFPSFSLQSQSGFDSILSAADDHRCTIGSVGIASPIEAETGTQALTPFQRDMLQIMAVHGESLLKPPVSIQLAVEELSLLQCEELRARPSPMLPTKEILADTTTLSPSCRSCTPVHHFITRQDKAPSSDTIGSHHVEFHMANRCLAQETANGPHPETRSVQSPAPGTCSAPPEGHARFPLSSASLRQSTGGGKAKPVLFPRPFTAVPTKNPSCLVRRLSQSSRKQQGYETVVMQPDEKRRLEKQEKFEALLKASDASHGGTMKLSLSSKIDSLLDARVRRKSFAPRLSLSCDLFDSDSSRHSIDFDSHPQLDSS</sequence>
<feature type="region of interest" description="Disordered" evidence="1">
    <location>
        <begin position="105"/>
        <end position="127"/>
    </location>
</feature>
<dbReference type="OrthoDB" id="2501108at2759"/>
<evidence type="ECO:0000256" key="1">
    <source>
        <dbReference type="SAM" id="MobiDB-lite"/>
    </source>
</evidence>
<organism evidence="2 3">
    <name type="scientific">Puccinia sorghi</name>
    <dbReference type="NCBI Taxonomy" id="27349"/>
    <lineage>
        <taxon>Eukaryota</taxon>
        <taxon>Fungi</taxon>
        <taxon>Dikarya</taxon>
        <taxon>Basidiomycota</taxon>
        <taxon>Pucciniomycotina</taxon>
        <taxon>Pucciniomycetes</taxon>
        <taxon>Pucciniales</taxon>
        <taxon>Pucciniaceae</taxon>
        <taxon>Puccinia</taxon>
    </lineage>
</organism>
<comment type="caution">
    <text evidence="2">The sequence shown here is derived from an EMBL/GenBank/DDBJ whole genome shotgun (WGS) entry which is preliminary data.</text>
</comment>
<accession>A0A0L6VSY2</accession>
<gene>
    <name evidence="2" type="ORF">VP01_1161g5</name>
</gene>
<feature type="region of interest" description="Disordered" evidence="1">
    <location>
        <begin position="646"/>
        <end position="665"/>
    </location>
</feature>
<reference evidence="2 3" key="1">
    <citation type="submission" date="2015-08" db="EMBL/GenBank/DDBJ databases">
        <title>Next Generation Sequencing and Analysis of the Genome of Puccinia sorghi L Schw, the Causal Agent of Maize Common Rust.</title>
        <authorList>
            <person name="Rochi L."/>
            <person name="Burguener G."/>
            <person name="Darino M."/>
            <person name="Turjanski A."/>
            <person name="Kreff E."/>
            <person name="Dieguez M.J."/>
            <person name="Sacco F."/>
        </authorList>
    </citation>
    <scope>NUCLEOTIDE SEQUENCE [LARGE SCALE GENOMIC DNA]</scope>
    <source>
        <strain evidence="2 3">RO10H11247</strain>
    </source>
</reference>
<name>A0A0L6VSY2_9BASI</name>
<dbReference type="Proteomes" id="UP000037035">
    <property type="component" value="Unassembled WGS sequence"/>
</dbReference>
<protein>
    <submittedName>
        <fullName evidence="2">Uncharacterized protein</fullName>
    </submittedName>
</protein>